<comment type="caution">
    <text evidence="2">The sequence shown here is derived from an EMBL/GenBank/DDBJ whole genome shotgun (WGS) entry which is preliminary data.</text>
</comment>
<name>A0ABS4M7X4_9ACTN</name>
<sequence>MAQPIKPILDLFASTHPNVKPRHREVPPPAPLERLRSGDLDVALLWLPVDDPGPNGLQAGPLRAAGIRGWDSGP</sequence>
<organism evidence="2 3">
    <name type="scientific">Streptomyces griseochromogenes</name>
    <dbReference type="NCBI Taxonomy" id="68214"/>
    <lineage>
        <taxon>Bacteria</taxon>
        <taxon>Bacillati</taxon>
        <taxon>Actinomycetota</taxon>
        <taxon>Actinomycetes</taxon>
        <taxon>Kitasatosporales</taxon>
        <taxon>Streptomycetaceae</taxon>
        <taxon>Streptomyces</taxon>
    </lineage>
</organism>
<evidence type="ECO:0000313" key="3">
    <source>
        <dbReference type="Proteomes" id="UP001519309"/>
    </source>
</evidence>
<reference evidence="2 3" key="1">
    <citation type="submission" date="2021-03" db="EMBL/GenBank/DDBJ databases">
        <title>Genomic Encyclopedia of Type Strains, Phase IV (KMG-IV): sequencing the most valuable type-strain genomes for metagenomic binning, comparative biology and taxonomic classification.</title>
        <authorList>
            <person name="Goeker M."/>
        </authorList>
    </citation>
    <scope>NUCLEOTIDE SEQUENCE [LARGE SCALE GENOMIC DNA]</scope>
    <source>
        <strain evidence="2 3">DSM 40499</strain>
    </source>
</reference>
<dbReference type="EMBL" id="JAGGLP010000033">
    <property type="protein sequence ID" value="MBP2055758.1"/>
    <property type="molecule type" value="Genomic_DNA"/>
</dbReference>
<evidence type="ECO:0000259" key="1">
    <source>
        <dbReference type="Pfam" id="PF03466"/>
    </source>
</evidence>
<evidence type="ECO:0000313" key="2">
    <source>
        <dbReference type="EMBL" id="MBP2055758.1"/>
    </source>
</evidence>
<accession>A0ABS4M7X4</accession>
<feature type="domain" description="LysR substrate-binding" evidence="1">
    <location>
        <begin position="6"/>
        <end position="53"/>
    </location>
</feature>
<gene>
    <name evidence="2" type="ORF">J2Z21_008774</name>
</gene>
<proteinExistence type="predicted"/>
<dbReference type="SUPFAM" id="SSF53850">
    <property type="entry name" value="Periplasmic binding protein-like II"/>
    <property type="match status" value="1"/>
</dbReference>
<keyword evidence="2" id="KW-0238">DNA-binding</keyword>
<dbReference type="RefSeq" id="WP_159400067.1">
    <property type="nucleotide sequence ID" value="NZ_CP016279.1"/>
</dbReference>
<dbReference type="Gene3D" id="3.40.190.10">
    <property type="entry name" value="Periplasmic binding protein-like II"/>
    <property type="match status" value="1"/>
</dbReference>
<dbReference type="GO" id="GO:0003677">
    <property type="term" value="F:DNA binding"/>
    <property type="evidence" value="ECO:0007669"/>
    <property type="project" value="UniProtKB-KW"/>
</dbReference>
<dbReference type="Pfam" id="PF03466">
    <property type="entry name" value="LysR_substrate"/>
    <property type="match status" value="1"/>
</dbReference>
<protein>
    <submittedName>
        <fullName evidence="2">DNA-binding transcriptional LysR family regulator</fullName>
    </submittedName>
</protein>
<keyword evidence="3" id="KW-1185">Reference proteome</keyword>
<dbReference type="InterPro" id="IPR005119">
    <property type="entry name" value="LysR_subst-bd"/>
</dbReference>
<dbReference type="Proteomes" id="UP001519309">
    <property type="component" value="Unassembled WGS sequence"/>
</dbReference>